<dbReference type="PANTHER" id="PTHR47338">
    <property type="entry name" value="ZN(II)2CYS6 TRANSCRIPTION FACTOR (EUROFUNG)-RELATED"/>
    <property type="match status" value="1"/>
</dbReference>
<comment type="caution">
    <text evidence="6">The sequence shown here is derived from an EMBL/GenBank/DDBJ whole genome shotgun (WGS) entry which is preliminary data.</text>
</comment>
<keyword evidence="5" id="KW-0539">Nucleus</keyword>
<organism evidence="6 7">
    <name type="scientific">Fusarium zealandicum</name>
    <dbReference type="NCBI Taxonomy" id="1053134"/>
    <lineage>
        <taxon>Eukaryota</taxon>
        <taxon>Fungi</taxon>
        <taxon>Dikarya</taxon>
        <taxon>Ascomycota</taxon>
        <taxon>Pezizomycotina</taxon>
        <taxon>Sordariomycetes</taxon>
        <taxon>Hypocreomycetidae</taxon>
        <taxon>Hypocreales</taxon>
        <taxon>Nectriaceae</taxon>
        <taxon>Fusarium</taxon>
        <taxon>Fusarium staphyleae species complex</taxon>
    </lineage>
</organism>
<dbReference type="GO" id="GO:0000981">
    <property type="term" value="F:DNA-binding transcription factor activity, RNA polymerase II-specific"/>
    <property type="evidence" value="ECO:0007669"/>
    <property type="project" value="InterPro"/>
</dbReference>
<keyword evidence="2" id="KW-0479">Metal-binding</keyword>
<dbReference type="GO" id="GO:0005634">
    <property type="term" value="C:nucleus"/>
    <property type="evidence" value="ECO:0007669"/>
    <property type="project" value="UniProtKB-SubCell"/>
</dbReference>
<dbReference type="GO" id="GO:0046872">
    <property type="term" value="F:metal ion binding"/>
    <property type="evidence" value="ECO:0007669"/>
    <property type="project" value="UniProtKB-KW"/>
</dbReference>
<evidence type="ECO:0000256" key="4">
    <source>
        <dbReference type="ARBA" id="ARBA00023163"/>
    </source>
</evidence>
<evidence type="ECO:0000313" key="6">
    <source>
        <dbReference type="EMBL" id="KAF4975337.1"/>
    </source>
</evidence>
<keyword evidence="7" id="KW-1185">Reference proteome</keyword>
<dbReference type="OrthoDB" id="3362851at2759"/>
<dbReference type="PANTHER" id="PTHR47338:SF10">
    <property type="entry name" value="TRANSCRIPTION FACTOR DOMAIN-CONTAINING PROTEIN-RELATED"/>
    <property type="match status" value="1"/>
</dbReference>
<accession>A0A8H4UFR6</accession>
<protein>
    <recommendedName>
        <fullName evidence="8">Transcription factor domain-containing protein</fullName>
    </recommendedName>
</protein>
<dbReference type="Proteomes" id="UP000635477">
    <property type="component" value="Unassembled WGS sequence"/>
</dbReference>
<keyword evidence="4" id="KW-0804">Transcription</keyword>
<gene>
    <name evidence="6" type="ORF">FZEAL_7870</name>
</gene>
<dbReference type="InterPro" id="IPR050815">
    <property type="entry name" value="TF_fung"/>
</dbReference>
<reference evidence="6" key="2">
    <citation type="submission" date="2020-05" db="EMBL/GenBank/DDBJ databases">
        <authorList>
            <person name="Kim H.-S."/>
            <person name="Proctor R.H."/>
            <person name="Brown D.W."/>
        </authorList>
    </citation>
    <scope>NUCLEOTIDE SEQUENCE</scope>
    <source>
        <strain evidence="6">NRRL 22465</strain>
    </source>
</reference>
<comment type="subcellular location">
    <subcellularLocation>
        <location evidence="1">Nucleus</location>
    </subcellularLocation>
</comment>
<proteinExistence type="predicted"/>
<reference evidence="6" key="1">
    <citation type="journal article" date="2020" name="BMC Genomics">
        <title>Correction to: Identification and distribution of gene clusters required for synthesis of sphingolipid metabolism inhibitors in diverse species of the filamentous fungus Fusarium.</title>
        <authorList>
            <person name="Kim H.S."/>
            <person name="Lohmar J.M."/>
            <person name="Busman M."/>
            <person name="Brown D.W."/>
            <person name="Naumann T.A."/>
            <person name="Divon H.H."/>
            <person name="Lysoe E."/>
            <person name="Uhlig S."/>
            <person name="Proctor R.H."/>
        </authorList>
    </citation>
    <scope>NUCLEOTIDE SEQUENCE</scope>
    <source>
        <strain evidence="6">NRRL 22465</strain>
    </source>
</reference>
<evidence type="ECO:0000256" key="2">
    <source>
        <dbReference type="ARBA" id="ARBA00022723"/>
    </source>
</evidence>
<keyword evidence="3" id="KW-0805">Transcription regulation</keyword>
<sequence length="378" mass="42759">MSSKLTETPHNLDVDNALSSLVDSSTVRTSSILETSALDECRKACLLAWYSFYQHPGPQVDDRISRLSRKAYHLGLHQIDSQSNLSSFGWDLVGEEVLEEWRHVWWSIYILDSHLSYSTATPAQIQPDSIGTALFRAWVSALPDWGSQVKIFIPADQADLWKAVQEIVTVGGQHIFSLHIAVSVLLKEAVAVHRRSRQQPRYSARERISALEDCLCGIQLSLPFNYMRTTRDVVAGETAASYHCRLLTLLKLQLVQLILGLPRRQLDGPQLQAAWRDNLGICYGLFEHICQWNMQCDLTIDPELCMIVTGLLVLLHLHTNSGGISNSSPLAQITRRKEVLRVVLQNHAKQWTLARLLLATMVWYGEPRYHWASKISAK</sequence>
<dbReference type="CDD" id="cd12148">
    <property type="entry name" value="fungal_TF_MHR"/>
    <property type="match status" value="1"/>
</dbReference>
<evidence type="ECO:0000256" key="3">
    <source>
        <dbReference type="ARBA" id="ARBA00023015"/>
    </source>
</evidence>
<name>A0A8H4UFR6_9HYPO</name>
<dbReference type="EMBL" id="JABEYC010000652">
    <property type="protein sequence ID" value="KAF4975337.1"/>
    <property type="molecule type" value="Genomic_DNA"/>
</dbReference>
<dbReference type="AlphaFoldDB" id="A0A8H4UFR6"/>
<evidence type="ECO:0000256" key="1">
    <source>
        <dbReference type="ARBA" id="ARBA00004123"/>
    </source>
</evidence>
<evidence type="ECO:0008006" key="8">
    <source>
        <dbReference type="Google" id="ProtNLM"/>
    </source>
</evidence>
<evidence type="ECO:0000313" key="7">
    <source>
        <dbReference type="Proteomes" id="UP000635477"/>
    </source>
</evidence>
<evidence type="ECO:0000256" key="5">
    <source>
        <dbReference type="ARBA" id="ARBA00023242"/>
    </source>
</evidence>